<dbReference type="GO" id="GO:0016491">
    <property type="term" value="F:oxidoreductase activity"/>
    <property type="evidence" value="ECO:0007669"/>
    <property type="project" value="UniProtKB-KW"/>
</dbReference>
<organism evidence="3 4">
    <name type="scientific">Nitrospira tepida</name>
    <dbReference type="NCBI Taxonomy" id="2973512"/>
    <lineage>
        <taxon>Bacteria</taxon>
        <taxon>Pseudomonadati</taxon>
        <taxon>Nitrospirota</taxon>
        <taxon>Nitrospiria</taxon>
        <taxon>Nitrospirales</taxon>
        <taxon>Nitrospiraceae</taxon>
        <taxon>Nitrospira</taxon>
    </lineage>
</organism>
<dbReference type="PANTHER" id="PTHR42947:SF1">
    <property type="entry name" value="COB--COM HETERODISULFIDE REDUCTASE SUBUNIT B 1"/>
    <property type="match status" value="1"/>
</dbReference>
<accession>A0AA86T8N6</accession>
<keyword evidence="1" id="KW-0560">Oxidoreductase</keyword>
<evidence type="ECO:0000313" key="4">
    <source>
        <dbReference type="Proteomes" id="UP001179121"/>
    </source>
</evidence>
<feature type="domain" description="Cysteine-rich" evidence="2">
    <location>
        <begin position="11"/>
        <end position="92"/>
    </location>
</feature>
<dbReference type="Pfam" id="PF02754">
    <property type="entry name" value="CCG"/>
    <property type="match status" value="2"/>
</dbReference>
<gene>
    <name evidence="3" type="ORF">DNFV4_02773</name>
</gene>
<sequence length="311" mass="33469">MAAEPRTRLTYALYPGCAAKGATPELYQSTMAILPRLDLKVVELAAASCCGAGVLAEEDPDAALALNARTFAQAEQLGLDIMTICGTCQGVMSAANRRLKTEPGLLDRINGILGPEGITYRGTVQVKHLLWILVKDVGLQRLRQEVRVPLQQLHIAPFYGCYILRPSWHLGFDDPENPTSLERVIRAVSAEPVVYAGRTKCCGFPIILEKEAIAVTMAGQNMKEAKESGADAMVTPCPLCHMSLDIYQERAGLAVSTTLNLPILHLPQLLGLAMGLPAKDLGLARHLISVESLVRKIERPQAAALPEGAGS</sequence>
<dbReference type="RefSeq" id="WP_289269075.1">
    <property type="nucleotide sequence ID" value="NZ_OX365700.1"/>
</dbReference>
<dbReference type="PANTHER" id="PTHR42947">
    <property type="entry name" value="COB--COM HETERODISULFIDE REDUCTASE SUBUNIT B 1"/>
    <property type="match status" value="1"/>
</dbReference>
<evidence type="ECO:0000313" key="3">
    <source>
        <dbReference type="EMBL" id="CAI4032343.1"/>
    </source>
</evidence>
<dbReference type="InterPro" id="IPR051278">
    <property type="entry name" value="HdrB/HdrD_reductase"/>
</dbReference>
<evidence type="ECO:0000256" key="1">
    <source>
        <dbReference type="ARBA" id="ARBA00023002"/>
    </source>
</evidence>
<dbReference type="Proteomes" id="UP001179121">
    <property type="component" value="Chromosome"/>
</dbReference>
<feature type="domain" description="Cysteine-rich" evidence="2">
    <location>
        <begin position="156"/>
        <end position="245"/>
    </location>
</feature>
<dbReference type="EMBL" id="OX365700">
    <property type="protein sequence ID" value="CAI4032343.1"/>
    <property type="molecule type" value="Genomic_DNA"/>
</dbReference>
<keyword evidence="4" id="KW-1185">Reference proteome</keyword>
<name>A0AA86T8N6_9BACT</name>
<proteinExistence type="predicted"/>
<dbReference type="AlphaFoldDB" id="A0AA86T8N6"/>
<dbReference type="InterPro" id="IPR004017">
    <property type="entry name" value="Cys_rich_dom"/>
</dbReference>
<dbReference type="Gene3D" id="1.20.1050.140">
    <property type="match status" value="1"/>
</dbReference>
<evidence type="ECO:0000259" key="2">
    <source>
        <dbReference type="Pfam" id="PF02754"/>
    </source>
</evidence>
<reference evidence="3" key="1">
    <citation type="submission" date="2022-10" db="EMBL/GenBank/DDBJ databases">
        <authorList>
            <person name="Koch H."/>
        </authorList>
    </citation>
    <scope>NUCLEOTIDE SEQUENCE</scope>
    <source>
        <strain evidence="3">DNF</strain>
    </source>
</reference>
<protein>
    <submittedName>
        <fullName evidence="3">Succinate dehydrogenase, subunit C</fullName>
    </submittedName>
</protein>
<dbReference type="KEGG" id="nti:DNFV4_02773"/>
<dbReference type="Gene3D" id="3.40.50.11810">
    <property type="match status" value="1"/>
</dbReference>